<sequence length="407" mass="46896">MNRHVWYLLIDESGQPAFDGADIDKVKISAEADVADVRDAVWEKIKGDLLFGGVSPVRLKVYPTKDDITAKMPLESSAPVSNEHADKNTPLFVVVPKNAPAERSVSFAVLEKWMEKLEKGLEKGLEELQEKLHADVKRIELSSAPLVEDFIRRYRYTSDKITRVSRGDGFKRTLLQYYFNIQHPVDSIRCMLSGIELPVNHVIGGHLFKECWKDSCYDRLGFQKIDDPRNGLLLFKPFEYAFDNSHICFQFSAEHGIFTMRILDPSIRALTLREYIEREDEIDNRILQSREDWLSGFQKNPRNTPERILVLMMHVDALLSLLKQRFSEFEGAGFLPLENKCYSRCLSFQAMMARRLAVEEGWISVEDDAGSPSSMWSDLEEKKKDQINTWLQTLHDVDQSRVDVDDD</sequence>
<name>A0A507FB08_9FUNG</name>
<keyword evidence="3" id="KW-1185">Reference proteome</keyword>
<dbReference type="AlphaFoldDB" id="A0A507FB08"/>
<gene>
    <name evidence="2" type="ORF">CcCBS67573_g05215</name>
</gene>
<dbReference type="Proteomes" id="UP000320333">
    <property type="component" value="Unassembled WGS sequence"/>
</dbReference>
<dbReference type="STRING" id="246404.A0A507FB08"/>
<dbReference type="OrthoDB" id="2153889at2759"/>
<evidence type="ECO:0000313" key="3">
    <source>
        <dbReference type="Proteomes" id="UP000320333"/>
    </source>
</evidence>
<dbReference type="EMBL" id="QEAP01000181">
    <property type="protein sequence ID" value="TPX73509.1"/>
    <property type="molecule type" value="Genomic_DNA"/>
</dbReference>
<proteinExistence type="predicted"/>
<reference evidence="2 3" key="1">
    <citation type="journal article" date="2019" name="Sci. Rep.">
        <title>Comparative genomics of chytrid fungi reveal insights into the obligate biotrophic and pathogenic lifestyle of Synchytrium endobioticum.</title>
        <authorList>
            <person name="van de Vossenberg B.T.L.H."/>
            <person name="Warris S."/>
            <person name="Nguyen H.D.T."/>
            <person name="van Gent-Pelzer M.P.E."/>
            <person name="Joly D.L."/>
            <person name="van de Geest H.C."/>
            <person name="Bonants P.J.M."/>
            <person name="Smith D.S."/>
            <person name="Levesque C.A."/>
            <person name="van der Lee T.A.J."/>
        </authorList>
    </citation>
    <scope>NUCLEOTIDE SEQUENCE [LARGE SCALE GENOMIC DNA]</scope>
    <source>
        <strain evidence="2 3">CBS 675.73</strain>
    </source>
</reference>
<comment type="caution">
    <text evidence="2">The sequence shown here is derived from an EMBL/GenBank/DDBJ whole genome shotgun (WGS) entry which is preliminary data.</text>
</comment>
<dbReference type="InterPro" id="IPR003615">
    <property type="entry name" value="HNH_nuc"/>
</dbReference>
<evidence type="ECO:0000259" key="1">
    <source>
        <dbReference type="Pfam" id="PF13391"/>
    </source>
</evidence>
<feature type="domain" description="HNH nuclease" evidence="1">
    <location>
        <begin position="190"/>
        <end position="250"/>
    </location>
</feature>
<dbReference type="Pfam" id="PF13391">
    <property type="entry name" value="HNH_2"/>
    <property type="match status" value="1"/>
</dbReference>
<evidence type="ECO:0000313" key="2">
    <source>
        <dbReference type="EMBL" id="TPX73509.1"/>
    </source>
</evidence>
<organism evidence="2 3">
    <name type="scientific">Chytriomyces confervae</name>
    <dbReference type="NCBI Taxonomy" id="246404"/>
    <lineage>
        <taxon>Eukaryota</taxon>
        <taxon>Fungi</taxon>
        <taxon>Fungi incertae sedis</taxon>
        <taxon>Chytridiomycota</taxon>
        <taxon>Chytridiomycota incertae sedis</taxon>
        <taxon>Chytridiomycetes</taxon>
        <taxon>Chytridiales</taxon>
        <taxon>Chytriomycetaceae</taxon>
        <taxon>Chytriomyces</taxon>
    </lineage>
</organism>
<protein>
    <recommendedName>
        <fullName evidence="1">HNH nuclease domain-containing protein</fullName>
    </recommendedName>
</protein>
<accession>A0A507FB08</accession>